<keyword evidence="3 4" id="KW-0238">DNA-binding</keyword>
<dbReference type="InterPro" id="IPR023646">
    <property type="entry name" value="Prisomal_replication_PriB"/>
</dbReference>
<proteinExistence type="predicted"/>
<dbReference type="KEGG" id="mgm:Mmc1_2461"/>
<evidence type="ECO:0000256" key="4">
    <source>
        <dbReference type="PROSITE-ProRule" id="PRU00252"/>
    </source>
</evidence>
<dbReference type="CDD" id="cd04496">
    <property type="entry name" value="SSB_OBF"/>
    <property type="match status" value="1"/>
</dbReference>
<dbReference type="GO" id="GO:1990077">
    <property type="term" value="C:primosome complex"/>
    <property type="evidence" value="ECO:0007669"/>
    <property type="project" value="UniProtKB-KW"/>
</dbReference>
<dbReference type="STRING" id="156889.Mmc1_2461"/>
<reference evidence="5 6" key="2">
    <citation type="journal article" date="2012" name="Int. J. Syst. Evol. Microbiol.">
        <title>Magnetococcus marinus gen. nov., sp. nov., a marine, magnetotactic bacterium that represents a novel lineage (Magnetococcaceae fam. nov.; Magnetococcales ord. nov.) at the base of the Alphaproteobacteria.</title>
        <authorList>
            <person name="Bazylinski D.A."/>
            <person name="Williams T.J."/>
            <person name="Lefevre C.T."/>
            <person name="Berg R.J."/>
            <person name="Zhang C.L."/>
            <person name="Bowser S.S."/>
            <person name="Dean A.J."/>
            <person name="Beveridge T.J."/>
        </authorList>
    </citation>
    <scope>NUCLEOTIDE SEQUENCE [LARGE SCALE GENOMIC DNA]</scope>
    <source>
        <strain evidence="6">ATCC BAA-1437 / JCM 17883 / MC-1</strain>
    </source>
</reference>
<dbReference type="NCBIfam" id="TIGR04418">
    <property type="entry name" value="PriB_gamma"/>
    <property type="match status" value="1"/>
</dbReference>
<dbReference type="AlphaFoldDB" id="A0LAG8"/>
<dbReference type="SUPFAM" id="SSF50249">
    <property type="entry name" value="Nucleic acid-binding proteins"/>
    <property type="match status" value="1"/>
</dbReference>
<protein>
    <submittedName>
        <fullName evidence="5">Single-strand binding protein/Primosomal replication protein n</fullName>
    </submittedName>
</protein>
<dbReference type="PROSITE" id="PS50935">
    <property type="entry name" value="SSB"/>
    <property type="match status" value="1"/>
</dbReference>
<gene>
    <name evidence="5" type="ordered locus">Mmc1_2461</name>
</gene>
<dbReference type="InterPro" id="IPR012340">
    <property type="entry name" value="NA-bd_OB-fold"/>
</dbReference>
<reference evidence="6" key="1">
    <citation type="journal article" date="2009" name="Appl. Environ. Microbiol.">
        <title>Complete genome sequence of the chemolithoautotrophic marine magnetotactic coccus strain MC-1.</title>
        <authorList>
            <person name="Schubbe S."/>
            <person name="Williams T.J."/>
            <person name="Xie G."/>
            <person name="Kiss H.E."/>
            <person name="Brettin T.S."/>
            <person name="Martinez D."/>
            <person name="Ross C.A."/>
            <person name="Schuler D."/>
            <person name="Cox B.L."/>
            <person name="Nealson K.H."/>
            <person name="Bazylinski D.A."/>
        </authorList>
    </citation>
    <scope>NUCLEOTIDE SEQUENCE [LARGE SCALE GENOMIC DNA]</scope>
    <source>
        <strain evidence="6">ATCC BAA-1437 / JCM 17883 / MC-1</strain>
    </source>
</reference>
<sequence length="130" mass="14610">MSRPVADAEALNEVVLSGVVVETPELRYTPAGTAVLTWVLEHRSQVEDLPPLTETTVQMHVVVLGALADQWQGVQQGERVRVRGKLNRKRHQRNDQIRWGRLELVARQVKMEPATAGCRSGGHEMDEDHE</sequence>
<evidence type="ECO:0000256" key="1">
    <source>
        <dbReference type="ARBA" id="ARBA00022515"/>
    </source>
</evidence>
<dbReference type="EMBL" id="CP000471">
    <property type="protein sequence ID" value="ABK44961.1"/>
    <property type="molecule type" value="Genomic_DNA"/>
</dbReference>
<evidence type="ECO:0000313" key="5">
    <source>
        <dbReference type="EMBL" id="ABK44961.1"/>
    </source>
</evidence>
<dbReference type="RefSeq" id="WP_011714080.1">
    <property type="nucleotide sequence ID" value="NC_008576.1"/>
</dbReference>
<dbReference type="HOGENOM" id="CLU_078758_6_0_5"/>
<name>A0LAG8_MAGMM</name>
<keyword evidence="2" id="KW-0235">DNA replication</keyword>
<keyword evidence="1" id="KW-0639">Primosome</keyword>
<dbReference type="GO" id="GO:0006269">
    <property type="term" value="P:DNA replication, synthesis of primer"/>
    <property type="evidence" value="ECO:0007669"/>
    <property type="project" value="UniProtKB-KW"/>
</dbReference>
<dbReference type="InterPro" id="IPR000424">
    <property type="entry name" value="Primosome_PriB/ssb"/>
</dbReference>
<dbReference type="eggNOG" id="COG2965">
    <property type="taxonomic scope" value="Bacteria"/>
</dbReference>
<dbReference type="Gene3D" id="2.40.50.140">
    <property type="entry name" value="Nucleic acid-binding proteins"/>
    <property type="match status" value="1"/>
</dbReference>
<organism evidence="5 6">
    <name type="scientific">Magnetococcus marinus (strain ATCC BAA-1437 / JCM 17883 / MC-1)</name>
    <dbReference type="NCBI Taxonomy" id="156889"/>
    <lineage>
        <taxon>Bacteria</taxon>
        <taxon>Pseudomonadati</taxon>
        <taxon>Pseudomonadota</taxon>
        <taxon>Magnetococcia</taxon>
        <taxon>Magnetococcales</taxon>
        <taxon>Magnetococcaceae</taxon>
        <taxon>Magnetococcus</taxon>
    </lineage>
</organism>
<dbReference type="GO" id="GO:0003697">
    <property type="term" value="F:single-stranded DNA binding"/>
    <property type="evidence" value="ECO:0007669"/>
    <property type="project" value="InterPro"/>
</dbReference>
<dbReference type="Pfam" id="PF22657">
    <property type="entry name" value="SSB_1"/>
    <property type="match status" value="1"/>
</dbReference>
<dbReference type="Proteomes" id="UP000002586">
    <property type="component" value="Chromosome"/>
</dbReference>
<evidence type="ECO:0000256" key="3">
    <source>
        <dbReference type="ARBA" id="ARBA00023125"/>
    </source>
</evidence>
<keyword evidence="6" id="KW-1185">Reference proteome</keyword>
<evidence type="ECO:0000313" key="6">
    <source>
        <dbReference type="Proteomes" id="UP000002586"/>
    </source>
</evidence>
<dbReference type="OrthoDB" id="9809878at2"/>
<accession>A0LAG8</accession>
<evidence type="ECO:0000256" key="2">
    <source>
        <dbReference type="ARBA" id="ARBA00022705"/>
    </source>
</evidence>